<keyword evidence="3" id="KW-1185">Reference proteome</keyword>
<feature type="region of interest" description="Disordered" evidence="1">
    <location>
        <begin position="37"/>
        <end position="64"/>
    </location>
</feature>
<name>A0AB37U912_9CYAN</name>
<protein>
    <submittedName>
        <fullName evidence="2">Uncharacterized protein</fullName>
    </submittedName>
</protein>
<dbReference type="Proteomes" id="UP000282574">
    <property type="component" value="Unassembled WGS sequence"/>
</dbReference>
<comment type="caution">
    <text evidence="2">The sequence shown here is derived from an EMBL/GenBank/DDBJ whole genome shotgun (WGS) entry which is preliminary data.</text>
</comment>
<organism evidence="2 3">
    <name type="scientific">Chroococcidiopsis cubana SAG 39.79</name>
    <dbReference type="NCBI Taxonomy" id="388085"/>
    <lineage>
        <taxon>Bacteria</taxon>
        <taxon>Bacillati</taxon>
        <taxon>Cyanobacteriota</taxon>
        <taxon>Cyanophyceae</taxon>
        <taxon>Chroococcidiopsidales</taxon>
        <taxon>Chroococcidiopsidaceae</taxon>
        <taxon>Chroococcidiopsis</taxon>
    </lineage>
</organism>
<dbReference type="AlphaFoldDB" id="A0AB37U912"/>
<evidence type="ECO:0000313" key="3">
    <source>
        <dbReference type="Proteomes" id="UP000282574"/>
    </source>
</evidence>
<feature type="region of interest" description="Disordered" evidence="1">
    <location>
        <begin position="1"/>
        <end position="23"/>
    </location>
</feature>
<feature type="compositionally biased region" description="Low complexity" evidence="1">
    <location>
        <begin position="37"/>
        <end position="50"/>
    </location>
</feature>
<sequence>MGAEYILTEFPSTKHQGKETEPPAFADEMMPTVAAVNMSSNESVTNTSENGAKPKTGIASSKSR</sequence>
<accession>A0AB37U912</accession>
<evidence type="ECO:0000256" key="1">
    <source>
        <dbReference type="SAM" id="MobiDB-lite"/>
    </source>
</evidence>
<evidence type="ECO:0000313" key="2">
    <source>
        <dbReference type="EMBL" id="RUS99262.1"/>
    </source>
</evidence>
<reference evidence="2 3" key="1">
    <citation type="journal article" date="2019" name="Genome Biol. Evol.">
        <title>Day and night: Metabolic profiles and evolutionary relationships of six axenic non-marine cyanobacteria.</title>
        <authorList>
            <person name="Will S.E."/>
            <person name="Henke P."/>
            <person name="Boedeker C."/>
            <person name="Huang S."/>
            <person name="Brinkmann H."/>
            <person name="Rohde M."/>
            <person name="Jarek M."/>
            <person name="Friedl T."/>
            <person name="Seufert S."/>
            <person name="Schumacher M."/>
            <person name="Overmann J."/>
            <person name="Neumann-Schaal M."/>
            <person name="Petersen J."/>
        </authorList>
    </citation>
    <scope>NUCLEOTIDE SEQUENCE [LARGE SCALE GENOMIC DNA]</scope>
    <source>
        <strain evidence="2 3">SAG 39.79</strain>
    </source>
</reference>
<dbReference type="EMBL" id="RSCK01000155">
    <property type="protein sequence ID" value="RUS99262.1"/>
    <property type="molecule type" value="Genomic_DNA"/>
</dbReference>
<gene>
    <name evidence="2" type="ORF">DSM107010_68960</name>
</gene>
<proteinExistence type="predicted"/>